<dbReference type="InterPro" id="IPR039315">
    <property type="entry name" value="CheW"/>
</dbReference>
<dbReference type="Pfam" id="PF01584">
    <property type="entry name" value="CheW"/>
    <property type="match status" value="3"/>
</dbReference>
<organism evidence="3">
    <name type="scientific">Candidatus Caldatribacterium californiense</name>
    <dbReference type="NCBI Taxonomy" id="1454726"/>
    <lineage>
        <taxon>Bacteria</taxon>
        <taxon>Pseudomonadati</taxon>
        <taxon>Atribacterota</taxon>
        <taxon>Atribacteria</taxon>
        <taxon>Atribacterales</taxon>
        <taxon>Candidatus Caldatribacteriaceae</taxon>
        <taxon>Candidatus Caldatribacterium</taxon>
    </lineage>
</organism>
<dbReference type="PROSITE" id="PS50851">
    <property type="entry name" value="CHEW"/>
    <property type="match status" value="3"/>
</dbReference>
<dbReference type="PANTHER" id="PTHR22617:SF23">
    <property type="entry name" value="CHEMOTAXIS PROTEIN CHEW"/>
    <property type="match status" value="1"/>
</dbReference>
<feature type="domain" description="CheW-like" evidence="2">
    <location>
        <begin position="8"/>
        <end position="142"/>
    </location>
</feature>
<dbReference type="GO" id="GO:0005829">
    <property type="term" value="C:cytosol"/>
    <property type="evidence" value="ECO:0007669"/>
    <property type="project" value="TreeGrafter"/>
</dbReference>
<dbReference type="GO" id="GO:0006935">
    <property type="term" value="P:chemotaxis"/>
    <property type="evidence" value="ECO:0007669"/>
    <property type="project" value="InterPro"/>
</dbReference>
<dbReference type="InterPro" id="IPR002545">
    <property type="entry name" value="CheW-lke_dom"/>
</dbReference>
<feature type="domain" description="CheW-like" evidence="2">
    <location>
        <begin position="327"/>
        <end position="468"/>
    </location>
</feature>
<proteinExistence type="predicted"/>
<dbReference type="SUPFAM" id="SSF50341">
    <property type="entry name" value="CheW-like"/>
    <property type="match status" value="3"/>
</dbReference>
<dbReference type="EMBL" id="DTFV01000126">
    <property type="protein sequence ID" value="HGI31391.1"/>
    <property type="molecule type" value="Genomic_DNA"/>
</dbReference>
<dbReference type="Gene3D" id="2.40.50.180">
    <property type="entry name" value="CheA-289, Domain 4"/>
    <property type="match status" value="3"/>
</dbReference>
<feature type="compositionally biased region" description="Basic and acidic residues" evidence="1">
    <location>
        <begin position="473"/>
        <end position="484"/>
    </location>
</feature>
<dbReference type="AlphaFoldDB" id="A0A7V4DEP4"/>
<dbReference type="GO" id="GO:0007165">
    <property type="term" value="P:signal transduction"/>
    <property type="evidence" value="ECO:0007669"/>
    <property type="project" value="InterPro"/>
</dbReference>
<protein>
    <submittedName>
        <fullName evidence="3">Purine-binding chemotaxis protein CheW</fullName>
    </submittedName>
</protein>
<dbReference type="SMART" id="SM00260">
    <property type="entry name" value="CheW"/>
    <property type="match status" value="3"/>
</dbReference>
<feature type="domain" description="CheW-like" evidence="2">
    <location>
        <begin position="168"/>
        <end position="308"/>
    </location>
</feature>
<sequence length="499" mass="55662">MTMVVTGESKYVTFAIAGETYAVPVHLVREIVRPPKVTKVPLVPDYILGVANLRGEVLPVMSLRRRLGLPEEDLETSKIVVLHFQERILGIVVDRTAQVIQVTEDQIESAATSSEFVQKVIRSGDSLEMVLEVEKFFGAGEGEGIHRDHFHSARAAGTTAKEKATEEYMQIVTFALGNEEYAFPIEEVQEIIRYSKPTELPNVPPYVKGVIHLRNAVLPIIDLRTMLGLPVPPIDEFTKVIVLRLKGKRLGLIVDRIHEVLRIRKSDIQKPPAFVEQSGRGEISGIIRRDDETIMLLAAAALFAEDVVSLGEEGAKEEAVSGRRETEVQYIIFRVAEERYGVPIEEVREINRITTITKVPKSPEFLEGVMNLRGEVIPIVDLRKRFGLPQIARSESTRIIVGEITGGKTGFIVDAVEGVEKIPEHAIAPVPDTVRSGEAGRFIERVAQREDEVILILNMTRILTEEETRLVEETVRSAPEENQKKTTGKKGLRRALNGE</sequence>
<feature type="region of interest" description="Disordered" evidence="1">
    <location>
        <begin position="473"/>
        <end position="499"/>
    </location>
</feature>
<gene>
    <name evidence="3" type="ORF">ENV30_08835</name>
</gene>
<comment type="caution">
    <text evidence="3">The sequence shown here is derived from an EMBL/GenBank/DDBJ whole genome shotgun (WGS) entry which is preliminary data.</text>
</comment>
<accession>A0A7V4DEP4</accession>
<dbReference type="Gene3D" id="2.30.30.40">
    <property type="entry name" value="SH3 Domains"/>
    <property type="match status" value="3"/>
</dbReference>
<evidence type="ECO:0000313" key="3">
    <source>
        <dbReference type="EMBL" id="HGI31391.1"/>
    </source>
</evidence>
<evidence type="ECO:0000259" key="2">
    <source>
        <dbReference type="PROSITE" id="PS50851"/>
    </source>
</evidence>
<dbReference type="InterPro" id="IPR036061">
    <property type="entry name" value="CheW-like_dom_sf"/>
</dbReference>
<reference evidence="3" key="1">
    <citation type="journal article" date="2020" name="mSystems">
        <title>Genome- and Community-Level Interaction Insights into Carbon Utilization and Element Cycling Functions of Hydrothermarchaeota in Hydrothermal Sediment.</title>
        <authorList>
            <person name="Zhou Z."/>
            <person name="Liu Y."/>
            <person name="Xu W."/>
            <person name="Pan J."/>
            <person name="Luo Z.H."/>
            <person name="Li M."/>
        </authorList>
    </citation>
    <scope>NUCLEOTIDE SEQUENCE [LARGE SCALE GENOMIC DNA]</scope>
    <source>
        <strain evidence="3">SpSt-747</strain>
    </source>
</reference>
<name>A0A7V4DEP4_9BACT</name>
<dbReference type="PANTHER" id="PTHR22617">
    <property type="entry name" value="CHEMOTAXIS SENSOR HISTIDINE KINASE-RELATED"/>
    <property type="match status" value="1"/>
</dbReference>
<evidence type="ECO:0000256" key="1">
    <source>
        <dbReference type="SAM" id="MobiDB-lite"/>
    </source>
</evidence>